<protein>
    <submittedName>
        <fullName evidence="2">XRE family transcriptional regulator</fullName>
    </submittedName>
</protein>
<organism evidence="2 3">
    <name type="scientific">Amycolatopsis rhabdoformis</name>
    <dbReference type="NCBI Taxonomy" id="1448059"/>
    <lineage>
        <taxon>Bacteria</taxon>
        <taxon>Bacillati</taxon>
        <taxon>Actinomycetota</taxon>
        <taxon>Actinomycetes</taxon>
        <taxon>Pseudonocardiales</taxon>
        <taxon>Pseudonocardiaceae</taxon>
        <taxon>Amycolatopsis</taxon>
    </lineage>
</organism>
<name>A0ABZ1IEV6_9PSEU</name>
<feature type="coiled-coil region" evidence="1">
    <location>
        <begin position="87"/>
        <end position="114"/>
    </location>
</feature>
<dbReference type="Proteomes" id="UP001330812">
    <property type="component" value="Chromosome"/>
</dbReference>
<sequence>MTEDWAAVAKAIDMRVNELGWRQRELAERSHVSQAIVRELQHHTVERRRSARTLEALSTTLGWHPQHLLAVLQNRTPPHPDEPVDDGGELRDRLAALEERLAEITERLADVQSSLATVVKHVEPKR</sequence>
<dbReference type="SUPFAM" id="SSF47413">
    <property type="entry name" value="lambda repressor-like DNA-binding domains"/>
    <property type="match status" value="1"/>
</dbReference>
<keyword evidence="3" id="KW-1185">Reference proteome</keyword>
<evidence type="ECO:0000256" key="1">
    <source>
        <dbReference type="SAM" id="Coils"/>
    </source>
</evidence>
<proteinExistence type="predicted"/>
<accession>A0ABZ1IEV6</accession>
<keyword evidence="1" id="KW-0175">Coiled coil</keyword>
<dbReference type="RefSeq" id="WP_326835084.1">
    <property type="nucleotide sequence ID" value="NZ_CP142149.1"/>
</dbReference>
<evidence type="ECO:0000313" key="2">
    <source>
        <dbReference type="EMBL" id="WSE32276.1"/>
    </source>
</evidence>
<dbReference type="Gene3D" id="1.10.260.40">
    <property type="entry name" value="lambda repressor-like DNA-binding domains"/>
    <property type="match status" value="1"/>
</dbReference>
<reference evidence="2 3" key="1">
    <citation type="journal article" date="2015" name="Int. J. Syst. Evol. Microbiol.">
        <title>Amycolatopsis rhabdoformis sp. nov., an actinomycete isolated from a tropical forest soil.</title>
        <authorList>
            <person name="Souza W.R."/>
            <person name="Silva R.E."/>
            <person name="Goodfellow M."/>
            <person name="Busarakam K."/>
            <person name="Figueiro F.S."/>
            <person name="Ferreira D."/>
            <person name="Rodrigues-Filho E."/>
            <person name="Moraes L.A.B."/>
            <person name="Zucchi T.D."/>
        </authorList>
    </citation>
    <scope>NUCLEOTIDE SEQUENCE [LARGE SCALE GENOMIC DNA]</scope>
    <source>
        <strain evidence="2 3">NCIMB 14900</strain>
    </source>
</reference>
<dbReference type="InterPro" id="IPR010982">
    <property type="entry name" value="Lambda_DNA-bd_dom_sf"/>
</dbReference>
<dbReference type="EMBL" id="CP142149">
    <property type="protein sequence ID" value="WSE32276.1"/>
    <property type="molecule type" value="Genomic_DNA"/>
</dbReference>
<gene>
    <name evidence="2" type="ORF">VSH64_09160</name>
</gene>
<evidence type="ECO:0000313" key="3">
    <source>
        <dbReference type="Proteomes" id="UP001330812"/>
    </source>
</evidence>